<keyword evidence="6" id="KW-1185">Reference proteome</keyword>
<dbReference type="SUPFAM" id="SSF46785">
    <property type="entry name" value="Winged helix' DNA-binding domain"/>
    <property type="match status" value="1"/>
</dbReference>
<organism evidence="5 6">
    <name type="scientific">Kribbella koreensis</name>
    <dbReference type="NCBI Taxonomy" id="57909"/>
    <lineage>
        <taxon>Bacteria</taxon>
        <taxon>Bacillati</taxon>
        <taxon>Actinomycetota</taxon>
        <taxon>Actinomycetes</taxon>
        <taxon>Propionibacteriales</taxon>
        <taxon>Kribbellaceae</taxon>
        <taxon>Kribbella</taxon>
    </lineage>
</organism>
<protein>
    <submittedName>
        <fullName evidence="5">DUF5937 family protein</fullName>
    </submittedName>
</protein>
<dbReference type="InterPro" id="IPR051011">
    <property type="entry name" value="Metal_resp_trans_reg"/>
</dbReference>
<reference evidence="5 6" key="1">
    <citation type="journal article" date="2019" name="Int. J. Syst. Evol. Microbiol.">
        <title>The Global Catalogue of Microorganisms (GCM) 10K type strain sequencing project: providing services to taxonomists for standard genome sequencing and annotation.</title>
        <authorList>
            <consortium name="The Broad Institute Genomics Platform"/>
            <consortium name="The Broad Institute Genome Sequencing Center for Infectious Disease"/>
            <person name="Wu L."/>
            <person name="Ma J."/>
        </authorList>
    </citation>
    <scope>NUCLEOTIDE SEQUENCE [LARGE SCALE GENOMIC DNA]</scope>
    <source>
        <strain evidence="5 6">JCM 10977</strain>
    </source>
</reference>
<accession>A0ABN1Q258</accession>
<name>A0ABN1Q258_9ACTN</name>
<dbReference type="EMBL" id="BAAAHK010000005">
    <property type="protein sequence ID" value="GAA0936670.1"/>
    <property type="molecule type" value="Genomic_DNA"/>
</dbReference>
<evidence type="ECO:0000256" key="1">
    <source>
        <dbReference type="ARBA" id="ARBA00023015"/>
    </source>
</evidence>
<evidence type="ECO:0000259" key="4">
    <source>
        <dbReference type="PROSITE" id="PS50987"/>
    </source>
</evidence>
<evidence type="ECO:0000313" key="5">
    <source>
        <dbReference type="EMBL" id="GAA0936670.1"/>
    </source>
</evidence>
<dbReference type="CDD" id="cd00090">
    <property type="entry name" value="HTH_ARSR"/>
    <property type="match status" value="1"/>
</dbReference>
<keyword evidence="1" id="KW-0805">Transcription regulation</keyword>
<dbReference type="Pfam" id="PF12840">
    <property type="entry name" value="HTH_20"/>
    <property type="match status" value="1"/>
</dbReference>
<keyword evidence="2" id="KW-0238">DNA-binding</keyword>
<dbReference type="PROSITE" id="PS50987">
    <property type="entry name" value="HTH_ARSR_2"/>
    <property type="match status" value="1"/>
</dbReference>
<dbReference type="Gene3D" id="1.10.10.10">
    <property type="entry name" value="Winged helix-like DNA-binding domain superfamily/Winged helix DNA-binding domain"/>
    <property type="match status" value="1"/>
</dbReference>
<dbReference type="PANTHER" id="PTHR43132:SF6">
    <property type="entry name" value="HTH-TYPE TRANSCRIPTIONAL REPRESSOR CZRA"/>
    <property type="match status" value="1"/>
</dbReference>
<dbReference type="PRINTS" id="PR00778">
    <property type="entry name" value="HTHARSR"/>
</dbReference>
<dbReference type="PANTHER" id="PTHR43132">
    <property type="entry name" value="ARSENICAL RESISTANCE OPERON REPRESSOR ARSR-RELATED"/>
    <property type="match status" value="1"/>
</dbReference>
<dbReference type="InterPro" id="IPR036388">
    <property type="entry name" value="WH-like_DNA-bd_sf"/>
</dbReference>
<dbReference type="SMART" id="SM00418">
    <property type="entry name" value="HTH_ARSR"/>
    <property type="match status" value="1"/>
</dbReference>
<dbReference type="Proteomes" id="UP001500542">
    <property type="component" value="Unassembled WGS sequence"/>
</dbReference>
<dbReference type="RefSeq" id="WP_343968101.1">
    <property type="nucleotide sequence ID" value="NZ_BAAAHK010000005.1"/>
</dbReference>
<gene>
    <name evidence="5" type="ORF">GCM10009554_24360</name>
</gene>
<keyword evidence="3" id="KW-0804">Transcription</keyword>
<dbReference type="InterPro" id="IPR011991">
    <property type="entry name" value="ArsR-like_HTH"/>
</dbReference>
<proteinExistence type="predicted"/>
<evidence type="ECO:0000256" key="2">
    <source>
        <dbReference type="ARBA" id="ARBA00023125"/>
    </source>
</evidence>
<dbReference type="InterPro" id="IPR036390">
    <property type="entry name" value="WH_DNA-bd_sf"/>
</dbReference>
<feature type="domain" description="HTH arsR-type" evidence="4">
    <location>
        <begin position="232"/>
        <end position="321"/>
    </location>
</feature>
<evidence type="ECO:0000313" key="6">
    <source>
        <dbReference type="Proteomes" id="UP001500542"/>
    </source>
</evidence>
<dbReference type="InterPro" id="IPR001845">
    <property type="entry name" value="HTH_ArsR_DNA-bd_dom"/>
</dbReference>
<sequence length="321" mass="34945">MIELELTVPDLTKVRFTSDAVWETTASLTLINHRQHFQLHRHLQPRVPRDPDFDLALLLELTQADHFIPDLLGPMPSARPAHPLDQFARLATTDEQVLESDLRVLRELGSRIGRMPSREYAERTAEAMAAYWTAVLEPLWGRIEAITGADIAHRSVALASDGLERALDELHDAVTWAGDGLTLALGQGQVRLPSTGQGLWLLPLVFRGPGVMLADNSTPPVIAYSARGAGQLWERPVESIVGGLDALIGRSRAAILAHLSVPLSTTALAESLLLSPGTVSQHLAVLVSAGLCTSRRDGKRVLYSRTSRADLLLDIDAAQAR</sequence>
<evidence type="ECO:0000256" key="3">
    <source>
        <dbReference type="ARBA" id="ARBA00023163"/>
    </source>
</evidence>
<comment type="caution">
    <text evidence="5">The sequence shown here is derived from an EMBL/GenBank/DDBJ whole genome shotgun (WGS) entry which is preliminary data.</text>
</comment>